<feature type="transmembrane region" description="Helical" evidence="12">
    <location>
        <begin position="758"/>
        <end position="779"/>
    </location>
</feature>
<name>A0A834XST6_APHGI</name>
<feature type="transmembrane region" description="Helical" evidence="12">
    <location>
        <begin position="609"/>
        <end position="633"/>
    </location>
</feature>
<accession>A0A834XST6</accession>
<evidence type="ECO:0000256" key="3">
    <source>
        <dbReference type="ARBA" id="ARBA00008400"/>
    </source>
</evidence>
<feature type="transmembrane region" description="Helical" evidence="12">
    <location>
        <begin position="717"/>
        <end position="738"/>
    </location>
</feature>
<keyword evidence="5 12" id="KW-0337">GPI-anchor biosynthesis</keyword>
<dbReference type="GO" id="GO:0051377">
    <property type="term" value="F:mannose-ethanolamine phosphotransferase activity"/>
    <property type="evidence" value="ECO:0007669"/>
    <property type="project" value="UniProtKB-UniRule"/>
</dbReference>
<dbReference type="InterPro" id="IPR017852">
    <property type="entry name" value="GPI_EtnP_transferase_1_C"/>
</dbReference>
<evidence type="ECO:0000256" key="8">
    <source>
        <dbReference type="ARBA" id="ARBA00022824"/>
    </source>
</evidence>
<dbReference type="InterPro" id="IPR007070">
    <property type="entry name" value="GPI_EtnP_transferase_1"/>
</dbReference>
<evidence type="ECO:0000256" key="11">
    <source>
        <dbReference type="ARBA" id="ARBA00023180"/>
    </source>
</evidence>
<comment type="function">
    <text evidence="12">Ethanolamine phosphate transferase involved in glycosylphosphatidylinositol-anchor biosynthesis. Transfers ethanolamine phosphate to the first alpha-1,4-linked mannose of the glycosylphosphatidylinositol precursor of GPI-anchor.</text>
</comment>
<feature type="transmembrane region" description="Helical" evidence="12">
    <location>
        <begin position="509"/>
        <end position="528"/>
    </location>
</feature>
<sequence length="864" mass="97636">MSKKQNTGGYLLGFLSVIVHIIVLWGVLDANFHSPILNNLEQVQPLDDAPAKRLFLFVADGLRYRTFSDHLPKYLKSAMKHGTWGISHTRMPTESRPGNVAITAGLYEDPSALFRGWKENPVHFDSVFNQSRKTWAWGSPDIVPMFTKGNKKNVYGETYPHDWQDFDKASNSPRRLDSWVFDKYFTWLKNDAPSVKNDCEIILFFHLLGCDTAGHGSKPHSSEYIESMNYVDNKIQQVVKSAEIFFGDNQTTFIMTADHGMTDWGSHGSGSTDETETPFVAWGAGINDSLDPVDIHQADIAPLISTLLGISIPVNSEGILRSQYLKYSSENFTARAMINNFKQMENQIKASRILTSGYGKRKIHQFEEDLHKTIKKMKQLVDDKNNNAAMSLVDDGIRLSKNALYYYRRYQTNQLIIYLSFMWLGWIFYLLFTLAGLPRKFIKKFHGIYLTTYANFFAIVSMIILVVEHLVSGRGDWRVVQYGIMTIISILLAAKKATTHSLMFEKNDIITLANATIGITLLILLMSIGLLKKYFFSLAMIVAVSMQYKFTKKHNNYLIITGLLLAIYPLLPTVRPGTDIIQILGVLIVHLIFLYKQKSIEMKIKLVEFLRILLTSLIVAGIIDGRTGVSWIILLSSPVTILLYPVDNAVGKLTGVMYGFLCPISLLSASYEPQFFSLLALHLIKLQESITFNREKVYNTFNKFGEQDKKYLSPEDLVTAAYFMLYILLSFFGTGNMASISSFDPMWTKHFITVFSPFIMSSLIVLKLAIPLILIGCASQAITSSSSSSSVFLAVLLLGDCLSLPLMYTVTSEGSWLDIGSAISRYTIAVILPCLFMILYYLSKPFMTFCLFQIRTKTNKHHSV</sequence>
<feature type="domain" description="GPI ethanolamine phosphate transferase 1 C-terminal" evidence="13">
    <location>
        <begin position="403"/>
        <end position="815"/>
    </location>
</feature>
<gene>
    <name evidence="14" type="ORF">HCN44_000802</name>
</gene>
<protein>
    <recommendedName>
        <fullName evidence="4 12">GPI ethanolamine phosphate transferase 1</fullName>
        <ecNumber evidence="12">2.-.-.-</ecNumber>
    </recommendedName>
</protein>
<evidence type="ECO:0000256" key="4">
    <source>
        <dbReference type="ARBA" id="ARBA00020831"/>
    </source>
</evidence>
<evidence type="ECO:0000256" key="6">
    <source>
        <dbReference type="ARBA" id="ARBA00022679"/>
    </source>
</evidence>
<feature type="transmembrane region" description="Helical" evidence="12">
    <location>
        <begin position="447"/>
        <end position="467"/>
    </location>
</feature>
<dbReference type="Gene3D" id="3.40.720.10">
    <property type="entry name" value="Alkaline Phosphatase, subunit A"/>
    <property type="match status" value="1"/>
</dbReference>
<dbReference type="GO" id="GO:0006506">
    <property type="term" value="P:GPI anchor biosynthetic process"/>
    <property type="evidence" value="ECO:0007669"/>
    <property type="project" value="UniProtKB-UniPathway"/>
</dbReference>
<feature type="transmembrane region" description="Helical" evidence="12">
    <location>
        <begin position="557"/>
        <end position="574"/>
    </location>
</feature>
<dbReference type="OrthoDB" id="2748310at2759"/>
<proteinExistence type="inferred from homology"/>
<keyword evidence="7 12" id="KW-0812">Transmembrane</keyword>
<dbReference type="PANTHER" id="PTHR12250">
    <property type="entry name" value="PHOSPHATIDYLINOSITOL GLYCAN, CLASS N"/>
    <property type="match status" value="1"/>
</dbReference>
<evidence type="ECO:0000256" key="2">
    <source>
        <dbReference type="ARBA" id="ARBA00004687"/>
    </source>
</evidence>
<feature type="transmembrane region" description="Helical" evidence="12">
    <location>
        <begin position="653"/>
        <end position="671"/>
    </location>
</feature>
<evidence type="ECO:0000256" key="5">
    <source>
        <dbReference type="ARBA" id="ARBA00022502"/>
    </source>
</evidence>
<dbReference type="CDD" id="cd16020">
    <property type="entry name" value="GPI_EPT_1"/>
    <property type="match status" value="1"/>
</dbReference>
<dbReference type="AlphaFoldDB" id="A0A834XST6"/>
<feature type="transmembrane region" description="Helical" evidence="12">
    <location>
        <begin position="580"/>
        <end position="597"/>
    </location>
</feature>
<keyword evidence="11" id="KW-0325">Glycoprotein</keyword>
<feature type="transmembrane region" description="Helical" evidence="12">
    <location>
        <begin position="823"/>
        <end position="842"/>
    </location>
</feature>
<dbReference type="InterPro" id="IPR002591">
    <property type="entry name" value="Phosphodiest/P_Trfase"/>
</dbReference>
<evidence type="ECO:0000256" key="1">
    <source>
        <dbReference type="ARBA" id="ARBA00004477"/>
    </source>
</evidence>
<keyword evidence="9 12" id="KW-1133">Transmembrane helix</keyword>
<dbReference type="Pfam" id="PF01663">
    <property type="entry name" value="Phosphodiest"/>
    <property type="match status" value="1"/>
</dbReference>
<reference evidence="14 15" key="1">
    <citation type="submission" date="2020-08" db="EMBL/GenBank/DDBJ databases">
        <title>Aphidius gifuensis genome sequencing and assembly.</title>
        <authorList>
            <person name="Du Z."/>
        </authorList>
    </citation>
    <scope>NUCLEOTIDE SEQUENCE [LARGE SCALE GENOMIC DNA]</scope>
    <source>
        <strain evidence="14">YNYX2018</strain>
        <tissue evidence="14">Adults</tissue>
    </source>
</reference>
<dbReference type="SUPFAM" id="SSF53649">
    <property type="entry name" value="Alkaline phosphatase-like"/>
    <property type="match status" value="1"/>
</dbReference>
<dbReference type="GO" id="GO:0005789">
    <property type="term" value="C:endoplasmic reticulum membrane"/>
    <property type="evidence" value="ECO:0007669"/>
    <property type="project" value="UniProtKB-SubCell"/>
</dbReference>
<organism evidence="14 15">
    <name type="scientific">Aphidius gifuensis</name>
    <name type="common">Parasitoid wasp</name>
    <dbReference type="NCBI Taxonomy" id="684658"/>
    <lineage>
        <taxon>Eukaryota</taxon>
        <taxon>Metazoa</taxon>
        <taxon>Ecdysozoa</taxon>
        <taxon>Arthropoda</taxon>
        <taxon>Hexapoda</taxon>
        <taxon>Insecta</taxon>
        <taxon>Pterygota</taxon>
        <taxon>Neoptera</taxon>
        <taxon>Endopterygota</taxon>
        <taxon>Hymenoptera</taxon>
        <taxon>Apocrita</taxon>
        <taxon>Ichneumonoidea</taxon>
        <taxon>Braconidae</taxon>
        <taxon>Aphidiinae</taxon>
        <taxon>Aphidius</taxon>
    </lineage>
</organism>
<keyword evidence="10 12" id="KW-0472">Membrane</keyword>
<dbReference type="InterPro" id="IPR037671">
    <property type="entry name" value="PIGN_N"/>
</dbReference>
<keyword evidence="15" id="KW-1185">Reference proteome</keyword>
<feature type="transmembrane region" description="Helical" evidence="12">
    <location>
        <begin position="791"/>
        <end position="811"/>
    </location>
</feature>
<dbReference type="InterPro" id="IPR017850">
    <property type="entry name" value="Alkaline_phosphatase_core_sf"/>
</dbReference>
<evidence type="ECO:0000313" key="14">
    <source>
        <dbReference type="EMBL" id="KAF7990997.1"/>
    </source>
</evidence>
<dbReference type="Proteomes" id="UP000639338">
    <property type="component" value="Unassembled WGS sequence"/>
</dbReference>
<evidence type="ECO:0000256" key="12">
    <source>
        <dbReference type="RuleBase" id="RU367138"/>
    </source>
</evidence>
<comment type="subcellular location">
    <subcellularLocation>
        <location evidence="1 12">Endoplasmic reticulum membrane</location>
        <topology evidence="1 12">Multi-pass membrane protein</topology>
    </subcellularLocation>
</comment>
<keyword evidence="8 12" id="KW-0256">Endoplasmic reticulum</keyword>
<evidence type="ECO:0000256" key="9">
    <source>
        <dbReference type="ARBA" id="ARBA00022989"/>
    </source>
</evidence>
<keyword evidence="6 12" id="KW-0808">Transferase</keyword>
<evidence type="ECO:0000256" key="7">
    <source>
        <dbReference type="ARBA" id="ARBA00022692"/>
    </source>
</evidence>
<evidence type="ECO:0000313" key="15">
    <source>
        <dbReference type="Proteomes" id="UP000639338"/>
    </source>
</evidence>
<dbReference type="UniPathway" id="UPA00196"/>
<dbReference type="PANTHER" id="PTHR12250:SF0">
    <property type="entry name" value="GPI ETHANOLAMINE PHOSPHATE TRANSFERASE 1"/>
    <property type="match status" value="1"/>
</dbReference>
<dbReference type="EMBL" id="JACMRX010000004">
    <property type="protein sequence ID" value="KAF7990997.1"/>
    <property type="molecule type" value="Genomic_DNA"/>
</dbReference>
<comment type="similarity">
    <text evidence="3 12">Belongs to the PIGG/PIGN/PIGO family. PIGN subfamily.</text>
</comment>
<evidence type="ECO:0000256" key="10">
    <source>
        <dbReference type="ARBA" id="ARBA00023136"/>
    </source>
</evidence>
<feature type="transmembrane region" description="Helical" evidence="12">
    <location>
        <begin position="415"/>
        <end position="435"/>
    </location>
</feature>
<evidence type="ECO:0000259" key="13">
    <source>
        <dbReference type="Pfam" id="PF04987"/>
    </source>
</evidence>
<dbReference type="Pfam" id="PF04987">
    <property type="entry name" value="PigN"/>
    <property type="match status" value="1"/>
</dbReference>
<feature type="transmembrane region" description="Helical" evidence="12">
    <location>
        <begin position="7"/>
        <end position="28"/>
    </location>
</feature>
<comment type="caution">
    <text evidence="14">The sequence shown here is derived from an EMBL/GenBank/DDBJ whole genome shotgun (WGS) entry which is preliminary data.</text>
</comment>
<comment type="pathway">
    <text evidence="2 12">Glycolipid biosynthesis; glycosylphosphatidylinositol-anchor biosynthesis.</text>
</comment>
<dbReference type="EC" id="2.-.-.-" evidence="12"/>